<keyword evidence="4" id="KW-1185">Reference proteome</keyword>
<organism evidence="3 4">
    <name type="scientific">Brenthis ino</name>
    <name type="common">lesser marbled fritillary</name>
    <dbReference type="NCBI Taxonomy" id="405034"/>
    <lineage>
        <taxon>Eukaryota</taxon>
        <taxon>Metazoa</taxon>
        <taxon>Ecdysozoa</taxon>
        <taxon>Arthropoda</taxon>
        <taxon>Hexapoda</taxon>
        <taxon>Insecta</taxon>
        <taxon>Pterygota</taxon>
        <taxon>Neoptera</taxon>
        <taxon>Endopterygota</taxon>
        <taxon>Lepidoptera</taxon>
        <taxon>Glossata</taxon>
        <taxon>Ditrysia</taxon>
        <taxon>Papilionoidea</taxon>
        <taxon>Nymphalidae</taxon>
        <taxon>Heliconiinae</taxon>
        <taxon>Argynnini</taxon>
        <taxon>Brenthis</taxon>
    </lineage>
</organism>
<feature type="compositionally biased region" description="Pro residues" evidence="1">
    <location>
        <begin position="80"/>
        <end position="93"/>
    </location>
</feature>
<dbReference type="Proteomes" id="UP000838878">
    <property type="component" value="Chromosome 6"/>
</dbReference>
<sequence>MACFCVPVLVRVRSVCVCACVGRIASVATARCAIAPSSGPRGQCSSSFVSSAIGNCIKVRHRSAHPPLPSSPNTSRSPTAAPPPGSPTSPHNPAPGSQRIARCVYVPFAGSVKPNI</sequence>
<keyword evidence="2" id="KW-0732">Signal</keyword>
<evidence type="ECO:0008006" key="5">
    <source>
        <dbReference type="Google" id="ProtNLM"/>
    </source>
</evidence>
<dbReference type="AlphaFoldDB" id="A0A8J9YDP2"/>
<feature type="region of interest" description="Disordered" evidence="1">
    <location>
        <begin position="62"/>
        <end position="97"/>
    </location>
</feature>
<reference evidence="3" key="1">
    <citation type="submission" date="2021-12" db="EMBL/GenBank/DDBJ databases">
        <authorList>
            <person name="Martin H S."/>
        </authorList>
    </citation>
    <scope>NUCLEOTIDE SEQUENCE</scope>
</reference>
<accession>A0A8J9YDP2</accession>
<proteinExistence type="predicted"/>
<evidence type="ECO:0000256" key="1">
    <source>
        <dbReference type="SAM" id="MobiDB-lite"/>
    </source>
</evidence>
<protein>
    <recommendedName>
        <fullName evidence="5">Secreted protein</fullName>
    </recommendedName>
</protein>
<evidence type="ECO:0000313" key="4">
    <source>
        <dbReference type="Proteomes" id="UP000838878"/>
    </source>
</evidence>
<evidence type="ECO:0000313" key="3">
    <source>
        <dbReference type="EMBL" id="CAH0726929.1"/>
    </source>
</evidence>
<feature type="non-terminal residue" evidence="3">
    <location>
        <position position="116"/>
    </location>
</feature>
<feature type="chain" id="PRO_5035443790" description="Secreted protein" evidence="2">
    <location>
        <begin position="19"/>
        <end position="116"/>
    </location>
</feature>
<dbReference type="EMBL" id="OV170226">
    <property type="protein sequence ID" value="CAH0726929.1"/>
    <property type="molecule type" value="Genomic_DNA"/>
</dbReference>
<evidence type="ECO:0000256" key="2">
    <source>
        <dbReference type="SAM" id="SignalP"/>
    </source>
</evidence>
<gene>
    <name evidence="3" type="ORF">BINO364_LOCUS12333</name>
</gene>
<name>A0A8J9YDP2_9NEOP</name>
<feature type="signal peptide" evidence="2">
    <location>
        <begin position="1"/>
        <end position="18"/>
    </location>
</feature>